<evidence type="ECO:0000256" key="1">
    <source>
        <dbReference type="SAM" id="MobiDB-lite"/>
    </source>
</evidence>
<dbReference type="PROSITE" id="PS51221">
    <property type="entry name" value="TTL"/>
    <property type="match status" value="1"/>
</dbReference>
<reference evidence="2" key="1">
    <citation type="submission" date="2022-07" db="EMBL/GenBank/DDBJ databases">
        <title>Genome Sequence of Agrocybe chaxingu.</title>
        <authorList>
            <person name="Buettner E."/>
        </authorList>
    </citation>
    <scope>NUCLEOTIDE SEQUENCE</scope>
    <source>
        <strain evidence="2">MP-N11</strain>
    </source>
</reference>
<dbReference type="PANTHER" id="PTHR47551">
    <property type="entry name" value="TUBULIN--TYROSINE LIGASE PBY1-RELATED"/>
    <property type="match status" value="1"/>
</dbReference>
<comment type="caution">
    <text evidence="2">The sequence shown here is derived from an EMBL/GenBank/DDBJ whole genome shotgun (WGS) entry which is preliminary data.</text>
</comment>
<dbReference type="InterPro" id="IPR004344">
    <property type="entry name" value="TTL/TTLL_fam"/>
</dbReference>
<dbReference type="EMBL" id="JANKHO010000042">
    <property type="protein sequence ID" value="KAJ3516777.1"/>
    <property type="molecule type" value="Genomic_DNA"/>
</dbReference>
<proteinExistence type="predicted"/>
<gene>
    <name evidence="2" type="ORF">NLJ89_g899</name>
</gene>
<dbReference type="PANTHER" id="PTHR47551:SF1">
    <property type="entry name" value="TUBULIN--TYROSINE LIGASE PBY1-RELATED"/>
    <property type="match status" value="1"/>
</dbReference>
<keyword evidence="3" id="KW-1185">Reference proteome</keyword>
<dbReference type="AlphaFoldDB" id="A0A9W8N120"/>
<dbReference type="Proteomes" id="UP001148786">
    <property type="component" value="Unassembled WGS sequence"/>
</dbReference>
<dbReference type="Gene3D" id="3.30.470.20">
    <property type="entry name" value="ATP-grasp fold, B domain"/>
    <property type="match status" value="1"/>
</dbReference>
<dbReference type="InterPro" id="IPR027746">
    <property type="entry name" value="TTL"/>
</dbReference>
<dbReference type="SUPFAM" id="SSF56059">
    <property type="entry name" value="Glutathione synthetase ATP-binding domain-like"/>
    <property type="match status" value="1"/>
</dbReference>
<organism evidence="2 3">
    <name type="scientific">Agrocybe chaxingu</name>
    <dbReference type="NCBI Taxonomy" id="84603"/>
    <lineage>
        <taxon>Eukaryota</taxon>
        <taxon>Fungi</taxon>
        <taxon>Dikarya</taxon>
        <taxon>Basidiomycota</taxon>
        <taxon>Agaricomycotina</taxon>
        <taxon>Agaricomycetes</taxon>
        <taxon>Agaricomycetidae</taxon>
        <taxon>Agaricales</taxon>
        <taxon>Agaricineae</taxon>
        <taxon>Strophariaceae</taxon>
        <taxon>Agrocybe</taxon>
    </lineage>
</organism>
<accession>A0A9W8N120</accession>
<dbReference type="OrthoDB" id="202825at2759"/>
<sequence length="387" mass="43608">MLNALVSWPTAPLTDSLVRAAIKTHRAPRVWSTYDDIDHERTHFDRATVLASSYTFRKALIRKHYLSHGIQAYLKKRPDSILSCACPSTFEVEISFADELDEMWSDELWELGDKLDAGSSWWILKPGMADRGMGIRIFHTKEELQQIFESFEDSDSENGEAENDGQGDPCETTDKEKPMEKLIGRKFHFRAYCVAAGALQLYLYNRVLALFSSVPYETLSINTSGELLDLRAHLTNTSLQAEHGESNVRLLTELKSCHILSGEGDNIFTLSNIEKLLSQMSEVLSETFKATIQNPVHFQPLPNAFELFGVDFLVSHDHASATCPFQVKILEINAEPAIELTGPRLTWILEDLFISIAEVCVRPFFQPSDGTEPSWKVGRGYYGVHSG</sequence>
<dbReference type="GO" id="GO:0000932">
    <property type="term" value="C:P-body"/>
    <property type="evidence" value="ECO:0007669"/>
    <property type="project" value="TreeGrafter"/>
</dbReference>
<evidence type="ECO:0008006" key="4">
    <source>
        <dbReference type="Google" id="ProtNLM"/>
    </source>
</evidence>
<evidence type="ECO:0000313" key="3">
    <source>
        <dbReference type="Proteomes" id="UP001148786"/>
    </source>
</evidence>
<evidence type="ECO:0000313" key="2">
    <source>
        <dbReference type="EMBL" id="KAJ3516777.1"/>
    </source>
</evidence>
<feature type="compositionally biased region" description="Acidic residues" evidence="1">
    <location>
        <begin position="152"/>
        <end position="165"/>
    </location>
</feature>
<protein>
    <recommendedName>
        <fullName evidence="4">Tubulin-tyrosine ligase</fullName>
    </recommendedName>
</protein>
<name>A0A9W8N120_9AGAR</name>
<feature type="region of interest" description="Disordered" evidence="1">
    <location>
        <begin position="152"/>
        <end position="175"/>
    </location>
</feature>
<dbReference type="Pfam" id="PF03133">
    <property type="entry name" value="TTL"/>
    <property type="match status" value="1"/>
</dbReference>